<feature type="domain" description="Sodium/calcium exchanger membrane region" evidence="9">
    <location>
        <begin position="95"/>
        <end position="240"/>
    </location>
</feature>
<evidence type="ECO:0000256" key="8">
    <source>
        <dbReference type="SAM" id="Phobius"/>
    </source>
</evidence>
<feature type="transmembrane region" description="Helical" evidence="8">
    <location>
        <begin position="166"/>
        <end position="189"/>
    </location>
</feature>
<keyword evidence="2" id="KW-0813">Transport</keyword>
<dbReference type="InterPro" id="IPR004713">
    <property type="entry name" value="CaH_exchang"/>
</dbReference>
<evidence type="ECO:0000256" key="3">
    <source>
        <dbReference type="ARBA" id="ARBA00022692"/>
    </source>
</evidence>
<feature type="compositionally biased region" description="Basic and acidic residues" evidence="7">
    <location>
        <begin position="48"/>
        <end position="67"/>
    </location>
</feature>
<keyword evidence="6 8" id="KW-0472">Membrane</keyword>
<dbReference type="InterPro" id="IPR004837">
    <property type="entry name" value="NaCa_Exmemb"/>
</dbReference>
<keyword evidence="4 8" id="KW-1133">Transmembrane helix</keyword>
<reference evidence="10" key="1">
    <citation type="submission" date="2022-03" db="EMBL/GenBank/DDBJ databases">
        <title>Draft genome sequence of Aduncisulcus paluster, a free-living microaerophilic Fornicata.</title>
        <authorList>
            <person name="Yuyama I."/>
            <person name="Kume K."/>
            <person name="Tamura T."/>
            <person name="Inagaki Y."/>
            <person name="Hashimoto T."/>
        </authorList>
    </citation>
    <scope>NUCLEOTIDE SEQUENCE</scope>
    <source>
        <strain evidence="10">NY0171</strain>
    </source>
</reference>
<dbReference type="PANTHER" id="PTHR31503:SF36">
    <property type="entry name" value="SODIUM_CALCIUM EXCHANGER MEMBRANE REGION DOMAIN-CONTAINING PROTEIN"/>
    <property type="match status" value="1"/>
</dbReference>
<dbReference type="PANTHER" id="PTHR31503">
    <property type="entry name" value="VACUOLAR CALCIUM ION TRANSPORTER"/>
    <property type="match status" value="1"/>
</dbReference>
<accession>A0ABQ5KZK4</accession>
<feature type="compositionally biased region" description="Basic and acidic residues" evidence="7">
    <location>
        <begin position="26"/>
        <end position="35"/>
    </location>
</feature>
<feature type="transmembrane region" description="Helical" evidence="8">
    <location>
        <begin position="130"/>
        <end position="154"/>
    </location>
</feature>
<comment type="subcellular location">
    <subcellularLocation>
        <location evidence="1">Endomembrane system</location>
        <topology evidence="1">Multi-pass membrane protein</topology>
    </subcellularLocation>
</comment>
<dbReference type="Gene3D" id="1.20.1420.30">
    <property type="entry name" value="NCX, central ion-binding region"/>
    <property type="match status" value="1"/>
</dbReference>
<evidence type="ECO:0000313" key="10">
    <source>
        <dbReference type="EMBL" id="GKT36929.1"/>
    </source>
</evidence>
<protein>
    <submittedName>
        <fullName evidence="10">Calcium/proton exchanger like protein</fullName>
    </submittedName>
</protein>
<feature type="transmembrane region" description="Helical" evidence="8">
    <location>
        <begin position="91"/>
        <end position="110"/>
    </location>
</feature>
<dbReference type="EMBL" id="BQXS01011335">
    <property type="protein sequence ID" value="GKT36929.1"/>
    <property type="molecule type" value="Genomic_DNA"/>
</dbReference>
<dbReference type="Pfam" id="PF01699">
    <property type="entry name" value="Na_Ca_ex"/>
    <property type="match status" value="1"/>
</dbReference>
<feature type="region of interest" description="Disordered" evidence="7">
    <location>
        <begin position="1"/>
        <end position="35"/>
    </location>
</feature>
<feature type="compositionally biased region" description="Polar residues" evidence="7">
    <location>
        <begin position="1"/>
        <end position="19"/>
    </location>
</feature>
<keyword evidence="5" id="KW-0406">Ion transport</keyword>
<organism evidence="10 11">
    <name type="scientific">Aduncisulcus paluster</name>
    <dbReference type="NCBI Taxonomy" id="2918883"/>
    <lineage>
        <taxon>Eukaryota</taxon>
        <taxon>Metamonada</taxon>
        <taxon>Carpediemonas-like organisms</taxon>
        <taxon>Aduncisulcus</taxon>
    </lineage>
</organism>
<evidence type="ECO:0000256" key="4">
    <source>
        <dbReference type="ARBA" id="ARBA00022989"/>
    </source>
</evidence>
<name>A0ABQ5KZK4_9EUKA</name>
<sequence>MKEKNMAQQASETTGLLSNSDEEKEEEKPKPTISDDKVLALGRLWKKKSDASADAKLEAAAKKKKSDEEEEGSVDEATGEIKVTEPSKDSILGKSLFLMILGVAIVTLFSDPCCDVLSDFSTQIGMSNPFYISFIFTPMASNLSELIASIQFASKKTKKSASMTCSACYGAAIMNNTLCLGVFLCLVASYDQLCWTYAAETITIWVVVISVGCIGSLMKNIKVYWGFIILALYPVAIILVALLNMTDLDRTPQVP</sequence>
<feature type="transmembrane region" description="Helical" evidence="8">
    <location>
        <begin position="195"/>
        <end position="217"/>
    </location>
</feature>
<proteinExistence type="predicted"/>
<keyword evidence="11" id="KW-1185">Reference proteome</keyword>
<evidence type="ECO:0000256" key="1">
    <source>
        <dbReference type="ARBA" id="ARBA00004127"/>
    </source>
</evidence>
<feature type="transmembrane region" description="Helical" evidence="8">
    <location>
        <begin position="224"/>
        <end position="245"/>
    </location>
</feature>
<dbReference type="InterPro" id="IPR044880">
    <property type="entry name" value="NCX_ion-bd_dom_sf"/>
</dbReference>
<evidence type="ECO:0000313" key="11">
    <source>
        <dbReference type="Proteomes" id="UP001057375"/>
    </source>
</evidence>
<feature type="region of interest" description="Disordered" evidence="7">
    <location>
        <begin position="48"/>
        <end position="80"/>
    </location>
</feature>
<comment type="caution">
    <text evidence="10">The sequence shown here is derived from an EMBL/GenBank/DDBJ whole genome shotgun (WGS) entry which is preliminary data.</text>
</comment>
<evidence type="ECO:0000256" key="6">
    <source>
        <dbReference type="ARBA" id="ARBA00023136"/>
    </source>
</evidence>
<evidence type="ECO:0000256" key="7">
    <source>
        <dbReference type="SAM" id="MobiDB-lite"/>
    </source>
</evidence>
<feature type="compositionally biased region" description="Acidic residues" evidence="7">
    <location>
        <begin position="68"/>
        <end position="78"/>
    </location>
</feature>
<keyword evidence="3 8" id="KW-0812">Transmembrane</keyword>
<evidence type="ECO:0000256" key="5">
    <source>
        <dbReference type="ARBA" id="ARBA00023065"/>
    </source>
</evidence>
<evidence type="ECO:0000259" key="9">
    <source>
        <dbReference type="Pfam" id="PF01699"/>
    </source>
</evidence>
<evidence type="ECO:0000256" key="2">
    <source>
        <dbReference type="ARBA" id="ARBA00022448"/>
    </source>
</evidence>
<gene>
    <name evidence="10" type="ORF">ADUPG1_009809</name>
</gene>
<dbReference type="Proteomes" id="UP001057375">
    <property type="component" value="Unassembled WGS sequence"/>
</dbReference>